<proteinExistence type="predicted"/>
<dbReference type="Proteomes" id="UP000315295">
    <property type="component" value="Unassembled WGS sequence"/>
</dbReference>
<evidence type="ECO:0000313" key="2">
    <source>
        <dbReference type="EMBL" id="TQD96094.1"/>
    </source>
</evidence>
<comment type="caution">
    <text evidence="2">The sequence shown here is derived from an EMBL/GenBank/DDBJ whole genome shotgun (WGS) entry which is preliminary data.</text>
</comment>
<keyword evidence="3" id="KW-1185">Reference proteome</keyword>
<feature type="region of interest" description="Disordered" evidence="1">
    <location>
        <begin position="24"/>
        <end position="47"/>
    </location>
</feature>
<sequence>MQPNSLRNPPSMFIMLKMDFKDIGGNGGSKESAKGGAKHGQGFAQTPETATVNAETGKVLCTELVTLNSQELLASATSDVDSRSTNSSRQQYLQLQASTCIQLYECKQKLQSKPSTTH</sequence>
<gene>
    <name evidence="2" type="ORF">C1H46_018237</name>
</gene>
<dbReference type="AlphaFoldDB" id="A0A540MBH2"/>
<evidence type="ECO:0000313" key="3">
    <source>
        <dbReference type="Proteomes" id="UP000315295"/>
    </source>
</evidence>
<dbReference type="EMBL" id="VIEB01000299">
    <property type="protein sequence ID" value="TQD96094.1"/>
    <property type="molecule type" value="Genomic_DNA"/>
</dbReference>
<reference evidence="2 3" key="1">
    <citation type="journal article" date="2019" name="G3 (Bethesda)">
        <title>Sequencing of a Wild Apple (Malus baccata) Genome Unravels the Differences Between Cultivated and Wild Apple Species Regarding Disease Resistance and Cold Tolerance.</title>
        <authorList>
            <person name="Chen X."/>
        </authorList>
    </citation>
    <scope>NUCLEOTIDE SEQUENCE [LARGE SCALE GENOMIC DNA]</scope>
    <source>
        <strain evidence="3">cv. Shandingzi</strain>
        <tissue evidence="2">Leaves</tissue>
    </source>
</reference>
<organism evidence="2 3">
    <name type="scientific">Malus baccata</name>
    <name type="common">Siberian crab apple</name>
    <name type="synonym">Pyrus baccata</name>
    <dbReference type="NCBI Taxonomy" id="106549"/>
    <lineage>
        <taxon>Eukaryota</taxon>
        <taxon>Viridiplantae</taxon>
        <taxon>Streptophyta</taxon>
        <taxon>Embryophyta</taxon>
        <taxon>Tracheophyta</taxon>
        <taxon>Spermatophyta</taxon>
        <taxon>Magnoliopsida</taxon>
        <taxon>eudicotyledons</taxon>
        <taxon>Gunneridae</taxon>
        <taxon>Pentapetalae</taxon>
        <taxon>rosids</taxon>
        <taxon>fabids</taxon>
        <taxon>Rosales</taxon>
        <taxon>Rosaceae</taxon>
        <taxon>Amygdaloideae</taxon>
        <taxon>Maleae</taxon>
        <taxon>Malus</taxon>
    </lineage>
</organism>
<protein>
    <submittedName>
        <fullName evidence="2">Uncharacterized protein</fullName>
    </submittedName>
</protein>
<evidence type="ECO:0000256" key="1">
    <source>
        <dbReference type="SAM" id="MobiDB-lite"/>
    </source>
</evidence>
<name>A0A540MBH2_MALBA</name>
<accession>A0A540MBH2</accession>